<dbReference type="CDD" id="cd00063">
    <property type="entry name" value="FN3"/>
    <property type="match status" value="1"/>
</dbReference>
<keyword evidence="2" id="KW-1133">Transmembrane helix</keyword>
<evidence type="ECO:0000256" key="1">
    <source>
        <dbReference type="SAM" id="MobiDB-lite"/>
    </source>
</evidence>
<dbReference type="InterPro" id="IPR007110">
    <property type="entry name" value="Ig-like_dom"/>
</dbReference>
<proteinExistence type="predicted"/>
<dbReference type="InterPro" id="IPR013783">
    <property type="entry name" value="Ig-like_fold"/>
</dbReference>
<dbReference type="EMBL" id="NEVH01007402">
    <property type="protein sequence ID" value="PNF35868.1"/>
    <property type="molecule type" value="Genomic_DNA"/>
</dbReference>
<dbReference type="SMART" id="SM00060">
    <property type="entry name" value="FN3"/>
    <property type="match status" value="1"/>
</dbReference>
<feature type="domain" description="Fibronectin type-III" evidence="4">
    <location>
        <begin position="306"/>
        <end position="407"/>
    </location>
</feature>
<dbReference type="InterPro" id="IPR003598">
    <property type="entry name" value="Ig_sub2"/>
</dbReference>
<dbReference type="PROSITE" id="PS50853">
    <property type="entry name" value="FN3"/>
    <property type="match status" value="1"/>
</dbReference>
<evidence type="ECO:0000256" key="2">
    <source>
        <dbReference type="SAM" id="Phobius"/>
    </source>
</evidence>
<dbReference type="PROSITE" id="PS50835">
    <property type="entry name" value="IG_LIKE"/>
    <property type="match status" value="1"/>
</dbReference>
<feature type="region of interest" description="Disordered" evidence="1">
    <location>
        <begin position="463"/>
        <end position="484"/>
    </location>
</feature>
<dbReference type="PANTHER" id="PTHR23278">
    <property type="entry name" value="SIDESTEP PROTEIN"/>
    <property type="match status" value="1"/>
</dbReference>
<comment type="caution">
    <text evidence="5">The sequence shown here is derived from an EMBL/GenBank/DDBJ whole genome shotgun (WGS) entry which is preliminary data.</text>
</comment>
<dbReference type="InterPro" id="IPR003961">
    <property type="entry name" value="FN3_dom"/>
</dbReference>
<reference evidence="5 6" key="1">
    <citation type="submission" date="2017-12" db="EMBL/GenBank/DDBJ databases">
        <title>Hemimetabolous genomes reveal molecular basis of termite eusociality.</title>
        <authorList>
            <person name="Harrison M.C."/>
            <person name="Jongepier E."/>
            <person name="Robertson H.M."/>
            <person name="Arning N."/>
            <person name="Bitard-Feildel T."/>
            <person name="Chao H."/>
            <person name="Childers C.P."/>
            <person name="Dinh H."/>
            <person name="Doddapaneni H."/>
            <person name="Dugan S."/>
            <person name="Gowin J."/>
            <person name="Greiner C."/>
            <person name="Han Y."/>
            <person name="Hu H."/>
            <person name="Hughes D.S.T."/>
            <person name="Huylmans A.-K."/>
            <person name="Kemena C."/>
            <person name="Kremer L.P.M."/>
            <person name="Lee S.L."/>
            <person name="Lopez-Ezquerra A."/>
            <person name="Mallet L."/>
            <person name="Monroy-Kuhn J.M."/>
            <person name="Moser A."/>
            <person name="Murali S.C."/>
            <person name="Muzny D.M."/>
            <person name="Otani S."/>
            <person name="Piulachs M.-D."/>
            <person name="Poelchau M."/>
            <person name="Qu J."/>
            <person name="Schaub F."/>
            <person name="Wada-Katsumata A."/>
            <person name="Worley K.C."/>
            <person name="Xie Q."/>
            <person name="Ylla G."/>
            <person name="Poulsen M."/>
            <person name="Gibbs R.A."/>
            <person name="Schal C."/>
            <person name="Richards S."/>
            <person name="Belles X."/>
            <person name="Korb J."/>
            <person name="Bornberg-Bauer E."/>
        </authorList>
    </citation>
    <scope>NUCLEOTIDE SEQUENCE [LARGE SCALE GENOMIC DNA]</scope>
    <source>
        <tissue evidence="5">Whole body</tissue>
    </source>
</reference>
<dbReference type="SUPFAM" id="SSF49265">
    <property type="entry name" value="Fibronectin type III"/>
    <property type="match status" value="1"/>
</dbReference>
<dbReference type="InterPro" id="IPR036179">
    <property type="entry name" value="Ig-like_dom_sf"/>
</dbReference>
<gene>
    <name evidence="5" type="ORF">B7P43_G09425</name>
</gene>
<evidence type="ECO:0008006" key="7">
    <source>
        <dbReference type="Google" id="ProtNLM"/>
    </source>
</evidence>
<evidence type="ECO:0000259" key="4">
    <source>
        <dbReference type="PROSITE" id="PS50853"/>
    </source>
</evidence>
<evidence type="ECO:0000313" key="5">
    <source>
        <dbReference type="EMBL" id="PNF35868.1"/>
    </source>
</evidence>
<dbReference type="SMART" id="SM00409">
    <property type="entry name" value="IG"/>
    <property type="match status" value="2"/>
</dbReference>
<dbReference type="Proteomes" id="UP000235965">
    <property type="component" value="Unassembled WGS sequence"/>
</dbReference>
<organism evidence="5 6">
    <name type="scientific">Cryptotermes secundus</name>
    <dbReference type="NCBI Taxonomy" id="105785"/>
    <lineage>
        <taxon>Eukaryota</taxon>
        <taxon>Metazoa</taxon>
        <taxon>Ecdysozoa</taxon>
        <taxon>Arthropoda</taxon>
        <taxon>Hexapoda</taxon>
        <taxon>Insecta</taxon>
        <taxon>Pterygota</taxon>
        <taxon>Neoptera</taxon>
        <taxon>Polyneoptera</taxon>
        <taxon>Dictyoptera</taxon>
        <taxon>Blattodea</taxon>
        <taxon>Blattoidea</taxon>
        <taxon>Termitoidae</taxon>
        <taxon>Kalotermitidae</taxon>
        <taxon>Cryptotermitinae</taxon>
        <taxon>Cryptotermes</taxon>
    </lineage>
</organism>
<dbReference type="InterPro" id="IPR003599">
    <property type="entry name" value="Ig_sub"/>
</dbReference>
<dbReference type="InParanoid" id="A0A2J7R4V2"/>
<dbReference type="OrthoDB" id="8825892at2759"/>
<dbReference type="PANTHER" id="PTHR23278:SF19">
    <property type="entry name" value="OBSCURIN"/>
    <property type="match status" value="1"/>
</dbReference>
<dbReference type="AlphaFoldDB" id="A0A2J7R4V2"/>
<name>A0A2J7R4V2_9NEOP</name>
<sequence length="589" mass="64080">MRIQCKSLEVIGLRQSNNQNRTDQEKSESTDQFKFSEQNGSLALDLSRPEPGSGTVERGNSPVVALELGSNLNGSSIREGMDVYFECNILANPWVYKVIWRHNCTCAIQNLSLAALVCFKVESKETRKNQPFSKIRTLNEEWYNNCMSIGQPMHNNASTGVILSNQTLVLQSVSRNSSGLYTCLASNSEGDTESNPFNLDVKYEPVCSAGQQRVYGAARQEEVRVVCDVDANPPAGLFRWSFNNSAVQSLEVDSVTSEPGGGRSVARYKPESERDYGTLLCWGRNELGSQAMPCVFHVVPAGKPDAPRTCMMVNRTSTAVQVNCEKGFDGGLPQEFTMELYSAARNVASNGHHRIVSNITSRSKPEFTVTGLEPGAGYFVSVYSSNGKGRSTAFTLSVSTLKSTLQEHRRTTVATSFPAFPQVTPVLWVLAGIVVTLGVVGLAAVITLRVRGGMCGDCFDQEDDDRHTSTGSPESLAEAGAKGTTANTGNLLTVSLQGVKGPVLVTAEEMDDRNPDVIPHTTDIEYGNVEYKSYDKLNVDSGGRPLSADTKPPKSVSYGNIPHYSRTASTVSSLQNYRLLSENKHTNLM</sequence>
<keyword evidence="2" id="KW-0812">Transmembrane</keyword>
<protein>
    <recommendedName>
        <fullName evidence="7">Ig-like domain-containing protein</fullName>
    </recommendedName>
</protein>
<keyword evidence="6" id="KW-1185">Reference proteome</keyword>
<accession>A0A2J7R4V2</accession>
<dbReference type="SUPFAM" id="SSF48726">
    <property type="entry name" value="Immunoglobulin"/>
    <property type="match status" value="2"/>
</dbReference>
<dbReference type="Gene3D" id="2.60.40.10">
    <property type="entry name" value="Immunoglobulins"/>
    <property type="match status" value="3"/>
</dbReference>
<dbReference type="SMART" id="SM00408">
    <property type="entry name" value="IGc2"/>
    <property type="match status" value="1"/>
</dbReference>
<keyword evidence="2" id="KW-0472">Membrane</keyword>
<dbReference type="InterPro" id="IPR036116">
    <property type="entry name" value="FN3_sf"/>
</dbReference>
<feature type="transmembrane region" description="Helical" evidence="2">
    <location>
        <begin position="426"/>
        <end position="446"/>
    </location>
</feature>
<evidence type="ECO:0000259" key="3">
    <source>
        <dbReference type="PROSITE" id="PS50835"/>
    </source>
</evidence>
<evidence type="ECO:0000313" key="6">
    <source>
        <dbReference type="Proteomes" id="UP000235965"/>
    </source>
</evidence>
<feature type="domain" description="Ig-like" evidence="3">
    <location>
        <begin position="62"/>
        <end position="198"/>
    </location>
</feature>
<dbReference type="STRING" id="105785.A0A2J7R4V2"/>